<sequence>MLEPVNSSIDPSKIRVLVASEDHVGYVEEILDTINRAAKVRGTGIAKRSPEYVRQKMLERKAVIALYEGRFAGFSYIECWSNKQFVANSGLIVADDFRGLGLATRIKRRIFRLSREMFPQAKIFSLTTGAAVMKMNFELGYRPVTFDQLTTDAAFWRGCESCVNFDILQRNGGHKCLCVGLLYDPAETKYHPNDPITGTPLAEDNCVDE</sequence>
<accession>A0A1B1SC81</accession>
<dbReference type="InterPro" id="IPR016181">
    <property type="entry name" value="Acyl_CoA_acyltransferase"/>
</dbReference>
<dbReference type="RefSeq" id="WP_068961711.1">
    <property type="nucleotide sequence ID" value="NZ_CAJTAP010000021.1"/>
</dbReference>
<dbReference type="AlphaFoldDB" id="A0A1B1SC81"/>
<accession>A0A1Z2XGA6</accession>
<dbReference type="GeneID" id="65537666"/>
<dbReference type="Proteomes" id="UP000186351">
    <property type="component" value="Chromosome"/>
</dbReference>
<reference evidence="3" key="1">
    <citation type="submission" date="2016-04" db="EMBL/GenBank/DDBJ databases">
        <title>Complete Genome Sequences of Twelve Strains of a Stable Defined Moderately Diverse Mouse Microbiota 2 (sDMDMm2).</title>
        <authorList>
            <person name="Uchimura Y."/>
            <person name="Wyss M."/>
            <person name="Brugiroux S."/>
            <person name="Limenitakis J.P."/>
            <person name="Stecher B."/>
            <person name="McCoy K.D."/>
            <person name="Macpherson A.J."/>
        </authorList>
    </citation>
    <scope>NUCLEOTIDE SEQUENCE [LARGE SCALE GENOMIC DNA]</scope>
    <source>
        <strain evidence="3">YL27</strain>
    </source>
</reference>
<dbReference type="STRING" id="1796646.A4V02_12355"/>
<dbReference type="Gene3D" id="3.40.630.30">
    <property type="match status" value="1"/>
</dbReference>
<dbReference type="GO" id="GO:0016740">
    <property type="term" value="F:transferase activity"/>
    <property type="evidence" value="ECO:0007669"/>
    <property type="project" value="UniProtKB-KW"/>
</dbReference>
<dbReference type="SUPFAM" id="SSF55729">
    <property type="entry name" value="Acyl-CoA N-acyltransferases (Nat)"/>
    <property type="match status" value="1"/>
</dbReference>
<dbReference type="EMBL" id="CP015402">
    <property type="protein sequence ID" value="ANU64432.1"/>
    <property type="molecule type" value="Genomic_DNA"/>
</dbReference>
<keyword evidence="1" id="KW-0808">Transferase</keyword>
<protein>
    <submittedName>
        <fullName evidence="1">N-acetyltransferase</fullName>
    </submittedName>
</protein>
<organism evidence="1 3">
    <name type="scientific">Muribaculum intestinale</name>
    <dbReference type="NCBI Taxonomy" id="1796646"/>
    <lineage>
        <taxon>Bacteria</taxon>
        <taxon>Pseudomonadati</taxon>
        <taxon>Bacteroidota</taxon>
        <taxon>Bacteroidia</taxon>
        <taxon>Bacteroidales</taxon>
        <taxon>Muribaculaceae</taxon>
        <taxon>Muribaculum</taxon>
    </lineage>
</organism>
<evidence type="ECO:0000313" key="4">
    <source>
        <dbReference type="Proteomes" id="UP000306630"/>
    </source>
</evidence>
<proteinExistence type="predicted"/>
<reference evidence="2 4" key="3">
    <citation type="submission" date="2019-04" db="EMBL/GenBank/DDBJ databases">
        <title>Microbes associate with the intestines of laboratory mice.</title>
        <authorList>
            <person name="Navarre W."/>
            <person name="Wong E."/>
            <person name="Huang K."/>
            <person name="Tropini C."/>
            <person name="Ng K."/>
            <person name="Yu B."/>
        </authorList>
    </citation>
    <scope>NUCLEOTIDE SEQUENCE [LARGE SCALE GENOMIC DNA]</scope>
    <source>
        <strain evidence="2 4">NM06_A21</strain>
    </source>
</reference>
<name>A0A1B1SC81_9BACT</name>
<keyword evidence="3" id="KW-1185">Reference proteome</keyword>
<dbReference type="Proteomes" id="UP000306630">
    <property type="component" value="Unassembled WGS sequence"/>
</dbReference>
<evidence type="ECO:0000313" key="3">
    <source>
        <dbReference type="Proteomes" id="UP000186351"/>
    </source>
</evidence>
<reference evidence="1" key="2">
    <citation type="submission" date="2017-04" db="EMBL/GenBank/DDBJ databases">
        <title>Complete Genome Sequences of Twelve Strains of a Stable Defined Moderately Diverse Mouse Microbiota 2 (sDMDMm2).</title>
        <authorList>
            <person name="Uchimura Y."/>
            <person name="Wyss M."/>
            <person name="Brugiroux S."/>
            <person name="Limenitakis J.P."/>
            <person name="Stecher B."/>
            <person name="McCoy K.D."/>
            <person name="Macpherson A.J."/>
        </authorList>
    </citation>
    <scope>NUCLEOTIDE SEQUENCE</scope>
    <source>
        <strain evidence="1">YL27</strain>
    </source>
</reference>
<evidence type="ECO:0000313" key="1">
    <source>
        <dbReference type="EMBL" id="ANU64432.1"/>
    </source>
</evidence>
<dbReference type="KEGG" id="pary:A4V02_12355"/>
<dbReference type="EMBL" id="SRYD01000007">
    <property type="protein sequence ID" value="TGY75924.1"/>
    <property type="molecule type" value="Genomic_DNA"/>
</dbReference>
<evidence type="ECO:0000313" key="2">
    <source>
        <dbReference type="EMBL" id="TGY75924.1"/>
    </source>
</evidence>
<gene>
    <name evidence="1" type="ORF">A4V02_12355</name>
    <name evidence="2" type="ORF">E5333_02695</name>
</gene>
<dbReference type="OrthoDB" id="9812988at2"/>